<feature type="domain" description="FAD-binding FR-type" evidence="2">
    <location>
        <begin position="19"/>
        <end position="125"/>
    </location>
</feature>
<keyword evidence="1" id="KW-0472">Membrane</keyword>
<dbReference type="EMBL" id="FMTS01000001">
    <property type="protein sequence ID" value="SCW35378.1"/>
    <property type="molecule type" value="Genomic_DNA"/>
</dbReference>
<keyword evidence="1" id="KW-1133">Transmembrane helix</keyword>
<dbReference type="CDD" id="cd00322">
    <property type="entry name" value="FNR_like"/>
    <property type="match status" value="1"/>
</dbReference>
<dbReference type="InterPro" id="IPR017927">
    <property type="entry name" value="FAD-bd_FR_type"/>
</dbReference>
<dbReference type="Pfam" id="PF00175">
    <property type="entry name" value="NAD_binding_1"/>
    <property type="match status" value="1"/>
</dbReference>
<dbReference type="InterPro" id="IPR017938">
    <property type="entry name" value="Riboflavin_synthase-like_b-brl"/>
</dbReference>
<dbReference type="InterPro" id="IPR039261">
    <property type="entry name" value="FNR_nucleotide-bd"/>
</dbReference>
<reference evidence="4" key="1">
    <citation type="submission" date="2016-10" db="EMBL/GenBank/DDBJ databases">
        <authorList>
            <person name="Varghese N."/>
            <person name="Submissions S."/>
        </authorList>
    </citation>
    <scope>NUCLEOTIDE SEQUENCE [LARGE SCALE GENOMIC DNA]</scope>
    <source>
        <strain evidence="4">CGMCC 1.3431</strain>
    </source>
</reference>
<evidence type="ECO:0000259" key="2">
    <source>
        <dbReference type="PROSITE" id="PS51384"/>
    </source>
</evidence>
<keyword evidence="1" id="KW-0812">Transmembrane</keyword>
<dbReference type="PROSITE" id="PS51384">
    <property type="entry name" value="FAD_FR"/>
    <property type="match status" value="1"/>
</dbReference>
<feature type="transmembrane region" description="Helical" evidence="1">
    <location>
        <begin position="272"/>
        <end position="296"/>
    </location>
</feature>
<name>A0A1G4PTE9_9CAUL</name>
<dbReference type="Proteomes" id="UP000199150">
    <property type="component" value="Unassembled WGS sequence"/>
</dbReference>
<feature type="transmembrane region" description="Helical" evidence="1">
    <location>
        <begin position="308"/>
        <end position="328"/>
    </location>
</feature>
<keyword evidence="4" id="KW-1185">Reference proteome</keyword>
<evidence type="ECO:0000256" key="1">
    <source>
        <dbReference type="SAM" id="Phobius"/>
    </source>
</evidence>
<gene>
    <name evidence="3" type="ORF">SAMN02927928_0640</name>
</gene>
<dbReference type="SUPFAM" id="SSF63380">
    <property type="entry name" value="Riboflavin synthase domain-like"/>
    <property type="match status" value="1"/>
</dbReference>
<dbReference type="GO" id="GO:0016491">
    <property type="term" value="F:oxidoreductase activity"/>
    <property type="evidence" value="ECO:0007669"/>
    <property type="project" value="InterPro"/>
</dbReference>
<evidence type="ECO:0000313" key="3">
    <source>
        <dbReference type="EMBL" id="SCW35378.1"/>
    </source>
</evidence>
<proteinExistence type="predicted"/>
<dbReference type="InterPro" id="IPR001433">
    <property type="entry name" value="OxRdtase_FAD/NAD-bd"/>
</dbReference>
<dbReference type="PANTHER" id="PTHR47354:SF5">
    <property type="entry name" value="PROTEIN RFBI"/>
    <property type="match status" value="1"/>
</dbReference>
<dbReference type="SUPFAM" id="SSF52343">
    <property type="entry name" value="Ferredoxin reductase-like, C-terminal NADP-linked domain"/>
    <property type="match status" value="1"/>
</dbReference>
<dbReference type="PRINTS" id="PR00410">
    <property type="entry name" value="PHEHYDRXLASE"/>
</dbReference>
<dbReference type="Gene3D" id="2.40.30.10">
    <property type="entry name" value="Translation factors"/>
    <property type="match status" value="1"/>
</dbReference>
<dbReference type="PANTHER" id="PTHR47354">
    <property type="entry name" value="NADH OXIDOREDUCTASE HCR"/>
    <property type="match status" value="1"/>
</dbReference>
<dbReference type="AlphaFoldDB" id="A0A1G4PTE9"/>
<dbReference type="Gene3D" id="3.40.50.80">
    <property type="entry name" value="Nucleotide-binding domain of ferredoxin-NADP reductase (FNR) module"/>
    <property type="match status" value="1"/>
</dbReference>
<dbReference type="InterPro" id="IPR050415">
    <property type="entry name" value="MRET"/>
</dbReference>
<dbReference type="RefSeq" id="WP_170828163.1">
    <property type="nucleotide sequence ID" value="NZ_CBCRYE010000001.1"/>
</dbReference>
<accession>A0A1G4PTE9</accession>
<protein>
    <submittedName>
        <fullName evidence="3">Ferredoxin-NADP reductase</fullName>
    </submittedName>
</protein>
<dbReference type="STRING" id="260084.SAMN02927928_0640"/>
<sequence>MDHERMRRLHGGKSGGLERVGFDVALKSKAPVATDTWEFRFERPAGFVYKAGRHVRMTMLNPAYRDRGGETRFFSFASAPHDEDLVFVMRMRDTAFKRSLMALNTGEVVRIEMLVNAPHGAFALDENAIEPAVFLVGGIGVVPAYSMIRDTLERSTPRKLVLFYASRTPEDAPFLVELQDLAARNANLVFVPTMTGGDLPSWAGESGRSDANLIKRHIGNFMPATYYIAGLPDMVSAMRSVLKAEKVPAANVLAEEFGGFTMAHGHGKKRGSLLTIGIVLAVAAVVVAHLAAGAFVLRLGSFELSNPAMIAVGGVAAVLLLAKLVFFLRSGHRT</sequence>
<evidence type="ECO:0000313" key="4">
    <source>
        <dbReference type="Proteomes" id="UP000199150"/>
    </source>
</evidence>
<organism evidence="3 4">
    <name type="scientific">Asticcacaulis taihuensis</name>
    <dbReference type="NCBI Taxonomy" id="260084"/>
    <lineage>
        <taxon>Bacteria</taxon>
        <taxon>Pseudomonadati</taxon>
        <taxon>Pseudomonadota</taxon>
        <taxon>Alphaproteobacteria</taxon>
        <taxon>Caulobacterales</taxon>
        <taxon>Caulobacteraceae</taxon>
        <taxon>Asticcacaulis</taxon>
    </lineage>
</organism>